<dbReference type="SUPFAM" id="SSF53271">
    <property type="entry name" value="PRTase-like"/>
    <property type="match status" value="1"/>
</dbReference>
<accession>A0A3P1XUF0</accession>
<dbReference type="PANTHER" id="PTHR47505:SF1">
    <property type="entry name" value="DNA UTILIZATION PROTEIN YHGH"/>
    <property type="match status" value="1"/>
</dbReference>
<comment type="similarity">
    <text evidence="1">Belongs to the ComF/GntX family.</text>
</comment>
<evidence type="ECO:0000313" key="4">
    <source>
        <dbReference type="Proteomes" id="UP000278609"/>
    </source>
</evidence>
<protein>
    <submittedName>
        <fullName evidence="3">ComF family protein</fullName>
    </submittedName>
</protein>
<gene>
    <name evidence="3" type="ORF">EII40_03180</name>
</gene>
<sequence>MTTIWNDLLNLFEPRLCQLCKKALLPEERALCVHCLCDLPRTYYHRRDDHPLLPLFTGISSFRHVTAFLFYKEGGPVQSLIHSFKYKGNKQLAERLGRIAAQELQADSFFRDVDVCIPVPLHRRRQRTRGYNQAEWIARGLAEVYHFPVDTRTLVRAVDTDTQTHKSAYERRMNVAEAFRLSRPEQFVDKHVLLVDDVLTTGATLLSCIDCLTRIPRIGISVFTLAFAL</sequence>
<dbReference type="InterPro" id="IPR000836">
    <property type="entry name" value="PRTase_dom"/>
</dbReference>
<dbReference type="InterPro" id="IPR051910">
    <property type="entry name" value="ComF/GntX_DNA_util-trans"/>
</dbReference>
<dbReference type="OrthoDB" id="9779910at2"/>
<dbReference type="Proteomes" id="UP000278609">
    <property type="component" value="Unassembled WGS sequence"/>
</dbReference>
<evidence type="ECO:0000313" key="3">
    <source>
        <dbReference type="EMBL" id="RRD62462.1"/>
    </source>
</evidence>
<dbReference type="RefSeq" id="WP_124750828.1">
    <property type="nucleotide sequence ID" value="NZ_RQYS01000010.1"/>
</dbReference>
<dbReference type="CDD" id="cd06223">
    <property type="entry name" value="PRTases_typeI"/>
    <property type="match status" value="1"/>
</dbReference>
<dbReference type="Gene3D" id="3.40.50.2020">
    <property type="match status" value="1"/>
</dbReference>
<dbReference type="EMBL" id="RQYS01000010">
    <property type="protein sequence ID" value="RRD62462.1"/>
    <property type="molecule type" value="Genomic_DNA"/>
</dbReference>
<name>A0A3P1XUF0_TANFO</name>
<comment type="caution">
    <text evidence="3">The sequence shown here is derived from an EMBL/GenBank/DDBJ whole genome shotgun (WGS) entry which is preliminary data.</text>
</comment>
<evidence type="ECO:0000256" key="1">
    <source>
        <dbReference type="ARBA" id="ARBA00008007"/>
    </source>
</evidence>
<reference evidence="3 4" key="1">
    <citation type="submission" date="2018-11" db="EMBL/GenBank/DDBJ databases">
        <title>Genomes From Bacteria Associated with the Canine Oral Cavity: a Test Case for Automated Genome-Based Taxonomic Assignment.</title>
        <authorList>
            <person name="Coil D.A."/>
            <person name="Jospin G."/>
            <person name="Darling A.E."/>
            <person name="Wallis C."/>
            <person name="Davis I.J."/>
            <person name="Harris S."/>
            <person name="Eisen J.A."/>
            <person name="Holcombe L.J."/>
            <person name="O'Flynn C."/>
        </authorList>
    </citation>
    <scope>NUCLEOTIDE SEQUENCE [LARGE SCALE GENOMIC DNA]</scope>
    <source>
        <strain evidence="3 4">OH2617_COT-023</strain>
    </source>
</reference>
<dbReference type="AlphaFoldDB" id="A0A3P1XUF0"/>
<organism evidence="3 4">
    <name type="scientific">Tannerella forsythia</name>
    <name type="common">Bacteroides forsythus</name>
    <dbReference type="NCBI Taxonomy" id="28112"/>
    <lineage>
        <taxon>Bacteria</taxon>
        <taxon>Pseudomonadati</taxon>
        <taxon>Bacteroidota</taxon>
        <taxon>Bacteroidia</taxon>
        <taxon>Bacteroidales</taxon>
        <taxon>Tannerellaceae</taxon>
        <taxon>Tannerella</taxon>
    </lineage>
</organism>
<dbReference type="InterPro" id="IPR029057">
    <property type="entry name" value="PRTase-like"/>
</dbReference>
<dbReference type="Pfam" id="PF00156">
    <property type="entry name" value="Pribosyltran"/>
    <property type="match status" value="1"/>
</dbReference>
<dbReference type="PANTHER" id="PTHR47505">
    <property type="entry name" value="DNA UTILIZATION PROTEIN YHGH"/>
    <property type="match status" value="1"/>
</dbReference>
<proteinExistence type="inferred from homology"/>
<evidence type="ECO:0000259" key="2">
    <source>
        <dbReference type="Pfam" id="PF00156"/>
    </source>
</evidence>
<feature type="domain" description="Phosphoribosyltransferase" evidence="2">
    <location>
        <begin position="170"/>
        <end position="212"/>
    </location>
</feature>